<protein>
    <submittedName>
        <fullName evidence="1">Uncharacterized protein</fullName>
    </submittedName>
</protein>
<comment type="caution">
    <text evidence="1">The sequence shown here is derived from an EMBL/GenBank/DDBJ whole genome shotgun (WGS) entry which is preliminary data.</text>
</comment>
<keyword evidence="2" id="KW-1185">Reference proteome</keyword>
<name>A0ACC2TE10_9FUNG</name>
<evidence type="ECO:0000313" key="2">
    <source>
        <dbReference type="Proteomes" id="UP001165960"/>
    </source>
</evidence>
<dbReference type="Proteomes" id="UP001165960">
    <property type="component" value="Unassembled WGS sequence"/>
</dbReference>
<gene>
    <name evidence="1" type="ORF">DSO57_1022017</name>
</gene>
<reference evidence="1" key="1">
    <citation type="submission" date="2022-04" db="EMBL/GenBank/DDBJ databases">
        <title>Genome of the entomopathogenic fungus Entomophthora muscae.</title>
        <authorList>
            <person name="Elya C."/>
            <person name="Lovett B.R."/>
            <person name="Lee E."/>
            <person name="Macias A.M."/>
            <person name="Hajek A.E."/>
            <person name="De Bivort B.L."/>
            <person name="Kasson M.T."/>
            <person name="De Fine Licht H.H."/>
            <person name="Stajich J.E."/>
        </authorList>
    </citation>
    <scope>NUCLEOTIDE SEQUENCE</scope>
    <source>
        <strain evidence="1">Berkeley</strain>
    </source>
</reference>
<dbReference type="EMBL" id="QTSX02002949">
    <property type="protein sequence ID" value="KAJ9072925.1"/>
    <property type="molecule type" value="Genomic_DNA"/>
</dbReference>
<sequence length="137" mass="14972">MASQTSKATSSTQTKKAAISSNESTVPTKRFLNKAIPSHYASRIPSISRKSKATMTSSAAPLDIAVKDLYSRKDLQSKREGACNIQAVIRVRALTQLEEVKKESIVFSTDITSKTLKIISEDKKTPATFQVDHVFGP</sequence>
<evidence type="ECO:0000313" key="1">
    <source>
        <dbReference type="EMBL" id="KAJ9072925.1"/>
    </source>
</evidence>
<organism evidence="1 2">
    <name type="scientific">Entomophthora muscae</name>
    <dbReference type="NCBI Taxonomy" id="34485"/>
    <lineage>
        <taxon>Eukaryota</taxon>
        <taxon>Fungi</taxon>
        <taxon>Fungi incertae sedis</taxon>
        <taxon>Zoopagomycota</taxon>
        <taxon>Entomophthoromycotina</taxon>
        <taxon>Entomophthoromycetes</taxon>
        <taxon>Entomophthorales</taxon>
        <taxon>Entomophthoraceae</taxon>
        <taxon>Entomophthora</taxon>
    </lineage>
</organism>
<proteinExistence type="predicted"/>
<accession>A0ACC2TE10</accession>